<comment type="caution">
    <text evidence="2">The sequence shown here is derived from an EMBL/GenBank/DDBJ whole genome shotgun (WGS) entry which is preliminary data.</text>
</comment>
<evidence type="ECO:0000256" key="1">
    <source>
        <dbReference type="SAM" id="MobiDB-lite"/>
    </source>
</evidence>
<feature type="compositionally biased region" description="Basic and acidic residues" evidence="1">
    <location>
        <begin position="14"/>
        <end position="23"/>
    </location>
</feature>
<feature type="region of interest" description="Disordered" evidence="1">
    <location>
        <begin position="1"/>
        <end position="87"/>
    </location>
</feature>
<dbReference type="AlphaFoldDB" id="A0AAV4NZK9"/>
<accession>A0AAV4NZK9</accession>
<gene>
    <name evidence="2" type="ORF">CEXT_126501</name>
</gene>
<feature type="compositionally biased region" description="Polar residues" evidence="1">
    <location>
        <begin position="75"/>
        <end position="87"/>
    </location>
</feature>
<reference evidence="2 3" key="1">
    <citation type="submission" date="2021-06" db="EMBL/GenBank/DDBJ databases">
        <title>Caerostris extrusa draft genome.</title>
        <authorList>
            <person name="Kono N."/>
            <person name="Arakawa K."/>
        </authorList>
    </citation>
    <scope>NUCLEOTIDE SEQUENCE [LARGE SCALE GENOMIC DNA]</scope>
</reference>
<proteinExistence type="predicted"/>
<feature type="compositionally biased region" description="Polar residues" evidence="1">
    <location>
        <begin position="47"/>
        <end position="60"/>
    </location>
</feature>
<protein>
    <submittedName>
        <fullName evidence="2">Uncharacterized protein</fullName>
    </submittedName>
</protein>
<evidence type="ECO:0000313" key="2">
    <source>
        <dbReference type="EMBL" id="GIX90397.1"/>
    </source>
</evidence>
<keyword evidence="3" id="KW-1185">Reference proteome</keyword>
<sequence length="87" mass="9671">MNVPIDSAINNSGEGKEEEKDNDVFYFSASCETDKSPIKKSQRSKKTMPSNSKKAITNKKSIVRDKFLPEEDNTISKSNIPDDGTSQ</sequence>
<evidence type="ECO:0000313" key="3">
    <source>
        <dbReference type="Proteomes" id="UP001054945"/>
    </source>
</evidence>
<dbReference type="Proteomes" id="UP001054945">
    <property type="component" value="Unassembled WGS sequence"/>
</dbReference>
<organism evidence="2 3">
    <name type="scientific">Caerostris extrusa</name>
    <name type="common">Bark spider</name>
    <name type="synonym">Caerostris bankana</name>
    <dbReference type="NCBI Taxonomy" id="172846"/>
    <lineage>
        <taxon>Eukaryota</taxon>
        <taxon>Metazoa</taxon>
        <taxon>Ecdysozoa</taxon>
        <taxon>Arthropoda</taxon>
        <taxon>Chelicerata</taxon>
        <taxon>Arachnida</taxon>
        <taxon>Araneae</taxon>
        <taxon>Araneomorphae</taxon>
        <taxon>Entelegynae</taxon>
        <taxon>Araneoidea</taxon>
        <taxon>Araneidae</taxon>
        <taxon>Caerostris</taxon>
    </lineage>
</organism>
<dbReference type="EMBL" id="BPLR01021500">
    <property type="protein sequence ID" value="GIX90397.1"/>
    <property type="molecule type" value="Genomic_DNA"/>
</dbReference>
<name>A0AAV4NZK9_CAEEX</name>